<protein>
    <submittedName>
        <fullName evidence="7">RDD family protein</fullName>
    </submittedName>
</protein>
<dbReference type="PANTHER" id="PTHR38480:SF1">
    <property type="entry name" value="SLR0254 PROTEIN"/>
    <property type="match status" value="1"/>
</dbReference>
<feature type="transmembrane region" description="Helical" evidence="5">
    <location>
        <begin position="65"/>
        <end position="86"/>
    </location>
</feature>
<gene>
    <name evidence="7" type="ORF">C7C56_019420</name>
</gene>
<evidence type="ECO:0000259" key="6">
    <source>
        <dbReference type="Pfam" id="PF06271"/>
    </source>
</evidence>
<evidence type="ECO:0000313" key="7">
    <source>
        <dbReference type="EMBL" id="PWF44380.1"/>
    </source>
</evidence>
<keyword evidence="8" id="KW-1185">Reference proteome</keyword>
<dbReference type="PANTHER" id="PTHR38480">
    <property type="entry name" value="SLR0254 PROTEIN"/>
    <property type="match status" value="1"/>
</dbReference>
<keyword evidence="4 5" id="KW-0472">Membrane</keyword>
<feature type="transmembrane region" description="Helical" evidence="5">
    <location>
        <begin position="95"/>
        <end position="115"/>
    </location>
</feature>
<reference evidence="7 8" key="1">
    <citation type="submission" date="2018-04" db="EMBL/GenBank/DDBJ databases">
        <title>Massilia violaceinigra sp. nov., a novel purple-pigmented bacterium isolated from Tianshan glacier, Xinjiang, China.</title>
        <authorList>
            <person name="Wang H."/>
        </authorList>
    </citation>
    <scope>NUCLEOTIDE SEQUENCE [LARGE SCALE GENOMIC DNA]</scope>
    <source>
        <strain evidence="7 8">B448-2</strain>
    </source>
</reference>
<evidence type="ECO:0000313" key="8">
    <source>
        <dbReference type="Proteomes" id="UP000241421"/>
    </source>
</evidence>
<keyword evidence="2 5" id="KW-0812">Transmembrane</keyword>
<comment type="caution">
    <text evidence="7">The sequence shown here is derived from an EMBL/GenBank/DDBJ whole genome shotgun (WGS) entry which is preliminary data.</text>
</comment>
<accession>A0A2U2HGR6</accession>
<evidence type="ECO:0000256" key="1">
    <source>
        <dbReference type="ARBA" id="ARBA00004141"/>
    </source>
</evidence>
<evidence type="ECO:0000256" key="2">
    <source>
        <dbReference type="ARBA" id="ARBA00022692"/>
    </source>
</evidence>
<dbReference type="OrthoDB" id="9787732at2"/>
<dbReference type="EMBL" id="PXWF02000268">
    <property type="protein sequence ID" value="PWF44380.1"/>
    <property type="molecule type" value="Genomic_DNA"/>
</dbReference>
<feature type="domain" description="RDD" evidence="6">
    <location>
        <begin position="59"/>
        <end position="180"/>
    </location>
</feature>
<comment type="subcellular location">
    <subcellularLocation>
        <location evidence="1">Membrane</location>
        <topology evidence="1">Multi-pass membrane protein</topology>
    </subcellularLocation>
</comment>
<keyword evidence="3 5" id="KW-1133">Transmembrane helix</keyword>
<dbReference type="Pfam" id="PF06271">
    <property type="entry name" value="RDD"/>
    <property type="match status" value="1"/>
</dbReference>
<evidence type="ECO:0000256" key="5">
    <source>
        <dbReference type="SAM" id="Phobius"/>
    </source>
</evidence>
<evidence type="ECO:0000256" key="3">
    <source>
        <dbReference type="ARBA" id="ARBA00022989"/>
    </source>
</evidence>
<sequence>MVHHFLVTITNARLRNDTDRTHARSGNWYHFRRRRDEPVLDGRLSLTTPEGVRLLLTPAGPYLRAGAWALDFALWVIFMVGVRAVLPFSKLFDGLFLLLLFLSYWGYPIVCEVLWHGQTLGKRAAGIAVLRADGLPVRVRESALRNLLLVADFMPMFYLSGLACMLIDPRFRRLGDIVAGTQVVHVEKPRKRRPAVAAEPLALPFALSLAEQRTLADLFEREHGLPAERMDELGTLAAPLTGCEGGASIERMRRYAAGLAH</sequence>
<dbReference type="Proteomes" id="UP000241421">
    <property type="component" value="Unassembled WGS sequence"/>
</dbReference>
<dbReference type="GO" id="GO:0016020">
    <property type="term" value="C:membrane"/>
    <property type="evidence" value="ECO:0007669"/>
    <property type="project" value="UniProtKB-SubCell"/>
</dbReference>
<evidence type="ECO:0000256" key="4">
    <source>
        <dbReference type="ARBA" id="ARBA00023136"/>
    </source>
</evidence>
<dbReference type="InterPro" id="IPR010432">
    <property type="entry name" value="RDD"/>
</dbReference>
<name>A0A2U2HGR6_9BURK</name>
<organism evidence="7 8">
    <name type="scientific">Massilia glaciei</name>
    <dbReference type="NCBI Taxonomy" id="1524097"/>
    <lineage>
        <taxon>Bacteria</taxon>
        <taxon>Pseudomonadati</taxon>
        <taxon>Pseudomonadota</taxon>
        <taxon>Betaproteobacteria</taxon>
        <taxon>Burkholderiales</taxon>
        <taxon>Oxalobacteraceae</taxon>
        <taxon>Telluria group</taxon>
        <taxon>Massilia</taxon>
    </lineage>
</organism>
<dbReference type="AlphaFoldDB" id="A0A2U2HGR6"/>
<proteinExistence type="predicted"/>